<dbReference type="InterPro" id="IPR036390">
    <property type="entry name" value="WH_DNA-bd_sf"/>
</dbReference>
<comment type="similarity">
    <text evidence="1">Belongs to the LysR transcriptional regulatory family.</text>
</comment>
<name>A0ABP9R7E2_9GAMM</name>
<comment type="caution">
    <text evidence="6">The sequence shown here is derived from an EMBL/GenBank/DDBJ whole genome shotgun (WGS) entry which is preliminary data.</text>
</comment>
<evidence type="ECO:0000256" key="2">
    <source>
        <dbReference type="ARBA" id="ARBA00023015"/>
    </source>
</evidence>
<evidence type="ECO:0000313" key="6">
    <source>
        <dbReference type="EMBL" id="GAA5172651.1"/>
    </source>
</evidence>
<dbReference type="PRINTS" id="PR00039">
    <property type="entry name" value="HTHLYSR"/>
</dbReference>
<keyword evidence="4" id="KW-0804">Transcription</keyword>
<evidence type="ECO:0000256" key="4">
    <source>
        <dbReference type="ARBA" id="ARBA00023163"/>
    </source>
</evidence>
<feature type="domain" description="HTH lysR-type" evidence="5">
    <location>
        <begin position="1"/>
        <end position="53"/>
    </location>
</feature>
<dbReference type="InterPro" id="IPR005119">
    <property type="entry name" value="LysR_subst-bd"/>
</dbReference>
<organism evidence="6 7">
    <name type="scientific">Modicisalibacter zincidurans</name>
    <dbReference type="NCBI Taxonomy" id="1178777"/>
    <lineage>
        <taxon>Bacteria</taxon>
        <taxon>Pseudomonadati</taxon>
        <taxon>Pseudomonadota</taxon>
        <taxon>Gammaproteobacteria</taxon>
        <taxon>Oceanospirillales</taxon>
        <taxon>Halomonadaceae</taxon>
        <taxon>Modicisalibacter</taxon>
    </lineage>
</organism>
<dbReference type="Pfam" id="PF03466">
    <property type="entry name" value="LysR_substrate"/>
    <property type="match status" value="1"/>
</dbReference>
<dbReference type="Proteomes" id="UP001500074">
    <property type="component" value="Unassembled WGS sequence"/>
</dbReference>
<evidence type="ECO:0000256" key="3">
    <source>
        <dbReference type="ARBA" id="ARBA00023125"/>
    </source>
</evidence>
<dbReference type="Gene3D" id="1.10.10.10">
    <property type="entry name" value="Winged helix-like DNA-binding domain superfamily/Winged helix DNA-binding domain"/>
    <property type="match status" value="1"/>
</dbReference>
<dbReference type="InterPro" id="IPR036388">
    <property type="entry name" value="WH-like_DNA-bd_sf"/>
</dbReference>
<evidence type="ECO:0000256" key="1">
    <source>
        <dbReference type="ARBA" id="ARBA00009437"/>
    </source>
</evidence>
<keyword evidence="7" id="KW-1185">Reference proteome</keyword>
<accession>A0ABP9R7E2</accession>
<protein>
    <submittedName>
        <fullName evidence="6">LysR family transcriptional regulator</fullName>
    </submittedName>
</protein>
<sequence>MQLFLALEEHRNLHRAAASLAISQPAASKLLGDLESQLGVTLFERHSRGVTPNWYGEIVIRHARSILSELHHAGKELNALRAGNAGVVSVGTVMAPAVTILASAIQRVHRELPGLKVSVDVDVSKSLIPRLMEGEFDFAITRIPEGFPAEQFVFEEIGEEEICFVCRAGHPLAGLAIPDLADIAAYSWSLQPSGALMRQRVDHLLLQHGVLPPGQIIDTPDILVSLALVAKSDTLTVTSRQVADLLCAPQHFRLLPFSESLSVQPYGLVSLRKQRLSPGAGALMSTLRELIAHQRRMT</sequence>
<evidence type="ECO:0000259" key="5">
    <source>
        <dbReference type="PROSITE" id="PS50931"/>
    </source>
</evidence>
<dbReference type="Gene3D" id="3.40.190.10">
    <property type="entry name" value="Periplasmic binding protein-like II"/>
    <property type="match status" value="2"/>
</dbReference>
<dbReference type="EMBL" id="BAABKI010000011">
    <property type="protein sequence ID" value="GAA5172651.1"/>
    <property type="molecule type" value="Genomic_DNA"/>
</dbReference>
<gene>
    <name evidence="6" type="ORF">GCM10023342_09620</name>
</gene>
<dbReference type="PROSITE" id="PS50931">
    <property type="entry name" value="HTH_LYSR"/>
    <property type="match status" value="1"/>
</dbReference>
<dbReference type="InterPro" id="IPR000847">
    <property type="entry name" value="LysR_HTH_N"/>
</dbReference>
<dbReference type="SUPFAM" id="SSF46785">
    <property type="entry name" value="Winged helix' DNA-binding domain"/>
    <property type="match status" value="1"/>
</dbReference>
<reference evidence="7" key="1">
    <citation type="journal article" date="2019" name="Int. J. Syst. Evol. Microbiol.">
        <title>The Global Catalogue of Microorganisms (GCM) 10K type strain sequencing project: providing services to taxonomists for standard genome sequencing and annotation.</title>
        <authorList>
            <consortium name="The Broad Institute Genomics Platform"/>
            <consortium name="The Broad Institute Genome Sequencing Center for Infectious Disease"/>
            <person name="Wu L."/>
            <person name="Ma J."/>
        </authorList>
    </citation>
    <scope>NUCLEOTIDE SEQUENCE [LARGE SCALE GENOMIC DNA]</scope>
    <source>
        <strain evidence="7">JCM 18472</strain>
    </source>
</reference>
<dbReference type="Pfam" id="PF00126">
    <property type="entry name" value="HTH_1"/>
    <property type="match status" value="1"/>
</dbReference>
<dbReference type="PANTHER" id="PTHR30419:SF8">
    <property type="entry name" value="NITROGEN ASSIMILATION TRANSCRIPTIONAL ACTIVATOR-RELATED"/>
    <property type="match status" value="1"/>
</dbReference>
<evidence type="ECO:0000313" key="7">
    <source>
        <dbReference type="Proteomes" id="UP001500074"/>
    </source>
</evidence>
<dbReference type="SUPFAM" id="SSF53850">
    <property type="entry name" value="Periplasmic binding protein-like II"/>
    <property type="match status" value="1"/>
</dbReference>
<keyword evidence="2" id="KW-0805">Transcription regulation</keyword>
<dbReference type="PANTHER" id="PTHR30419">
    <property type="entry name" value="HTH-TYPE TRANSCRIPTIONAL REGULATOR YBHD"/>
    <property type="match status" value="1"/>
</dbReference>
<proteinExistence type="inferred from homology"/>
<dbReference type="InterPro" id="IPR050950">
    <property type="entry name" value="HTH-type_LysR_regulators"/>
</dbReference>
<keyword evidence="3" id="KW-0238">DNA-binding</keyword>